<sequence length="275" mass="30435">MLISEIFGFGVDNQSPEARSSRSQKRCPFRSTACTKASKSDPIGICSLSDGNEAASLCPVRFLEGGKVFRDAAHIAFGEGAEIAVFPEIRILKVVQEGQKTRKIGKVDFLIGKIESDRVADFAAIEVQAVYFSGGETRSPMKHYLQHGTLDIANSDRRPDFRSSAQKRLAPQLQLKVPVFRRWGKKFFVVVDSHFFASLPSFKSTTASNSEVTWLSYPIAKSGDDYTLGAANVVYSEWDEIQTSLREGTPPEPADIILELQTKLDSKKPPLRIKS</sequence>
<dbReference type="Proteomes" id="UP001596024">
    <property type="component" value="Unassembled WGS sequence"/>
</dbReference>
<keyword evidence="2" id="KW-0255">Endonuclease</keyword>
<dbReference type="GO" id="GO:0004519">
    <property type="term" value="F:endonuclease activity"/>
    <property type="evidence" value="ECO:0007669"/>
    <property type="project" value="UniProtKB-KW"/>
</dbReference>
<accession>A0ABV9NCL8</accession>
<keyword evidence="3" id="KW-1185">Reference proteome</keyword>
<evidence type="ECO:0000259" key="1">
    <source>
        <dbReference type="Pfam" id="PF12183"/>
    </source>
</evidence>
<dbReference type="EMBL" id="JBHSGQ010000003">
    <property type="protein sequence ID" value="MFC4725234.1"/>
    <property type="molecule type" value="Genomic_DNA"/>
</dbReference>
<organism evidence="2 3">
    <name type="scientific">Glycocaulis abyssi</name>
    <dbReference type="NCBI Taxonomy" id="1433403"/>
    <lineage>
        <taxon>Bacteria</taxon>
        <taxon>Pseudomonadati</taxon>
        <taxon>Pseudomonadota</taxon>
        <taxon>Alphaproteobacteria</taxon>
        <taxon>Maricaulales</taxon>
        <taxon>Maricaulaceae</taxon>
        <taxon>Glycocaulis</taxon>
    </lineage>
</organism>
<keyword evidence="2" id="KW-0540">Nuclease</keyword>
<name>A0ABV9NCL8_9PROT</name>
<dbReference type="RefSeq" id="WP_382436617.1">
    <property type="nucleotide sequence ID" value="NZ_JBHSGQ010000003.1"/>
</dbReference>
<gene>
    <name evidence="2" type="ORF">ACFPB0_08020</name>
</gene>
<feature type="domain" description="Restriction endonuclease type II NotI" evidence="1">
    <location>
        <begin position="22"/>
        <end position="219"/>
    </location>
</feature>
<reference evidence="3" key="1">
    <citation type="journal article" date="2019" name="Int. J. Syst. Evol. Microbiol.">
        <title>The Global Catalogue of Microorganisms (GCM) 10K type strain sequencing project: providing services to taxonomists for standard genome sequencing and annotation.</title>
        <authorList>
            <consortium name="The Broad Institute Genomics Platform"/>
            <consortium name="The Broad Institute Genome Sequencing Center for Infectious Disease"/>
            <person name="Wu L."/>
            <person name="Ma J."/>
        </authorList>
    </citation>
    <scope>NUCLEOTIDE SEQUENCE [LARGE SCALE GENOMIC DNA]</scope>
    <source>
        <strain evidence="3">CCUG 62981</strain>
    </source>
</reference>
<protein>
    <submittedName>
        <fullName evidence="2">NotI family restriction endonuclease</fullName>
    </submittedName>
</protein>
<proteinExistence type="predicted"/>
<keyword evidence="2" id="KW-0378">Hydrolase</keyword>
<comment type="caution">
    <text evidence="2">The sequence shown here is derived from an EMBL/GenBank/DDBJ whole genome shotgun (WGS) entry which is preliminary data.</text>
</comment>
<evidence type="ECO:0000313" key="3">
    <source>
        <dbReference type="Proteomes" id="UP001596024"/>
    </source>
</evidence>
<dbReference type="InterPro" id="IPR022009">
    <property type="entry name" value="Resctriction_endonuc_II_NotI"/>
</dbReference>
<dbReference type="Pfam" id="PF12183">
    <property type="entry name" value="NotI"/>
    <property type="match status" value="1"/>
</dbReference>
<evidence type="ECO:0000313" key="2">
    <source>
        <dbReference type="EMBL" id="MFC4725234.1"/>
    </source>
</evidence>